<evidence type="ECO:0000313" key="1">
    <source>
        <dbReference type="EMBL" id="KUK85811.1"/>
    </source>
</evidence>
<gene>
    <name evidence="1" type="ORF">XE03_1884</name>
</gene>
<reference evidence="2" key="1">
    <citation type="journal article" date="2015" name="MBio">
        <title>Genome-Resolved Metagenomic Analysis Reveals Roles for Candidate Phyla and Other Microbial Community Members in Biogeochemical Transformations in Oil Reservoirs.</title>
        <authorList>
            <person name="Hu P."/>
            <person name="Tom L."/>
            <person name="Singh A."/>
            <person name="Thomas B.C."/>
            <person name="Baker B.J."/>
            <person name="Piceno Y.M."/>
            <person name="Andersen G.L."/>
            <person name="Banfield J.F."/>
        </authorList>
    </citation>
    <scope>NUCLEOTIDE SEQUENCE [LARGE SCALE GENOMIC DNA]</scope>
</reference>
<dbReference type="AlphaFoldDB" id="A0A117M5P7"/>
<name>A0A117M5P7_UNCT6</name>
<dbReference type="EMBL" id="LGGX01000041">
    <property type="protein sequence ID" value="KUK85811.1"/>
    <property type="molecule type" value="Genomic_DNA"/>
</dbReference>
<protein>
    <submittedName>
        <fullName evidence="1">Uncharacterized protein</fullName>
    </submittedName>
</protein>
<accession>A0A117M5P7</accession>
<sequence length="86" mass="10251">MFPPFFALSTKGLKKKVETEYRDIVIRDGKRIEIFWQVSSNSEYGYPGLFDREVHKVIEQIITEILQKYSVVKIQFIFLFITCVRE</sequence>
<comment type="caution">
    <text evidence="1">The sequence shown here is derived from an EMBL/GenBank/DDBJ whole genome shotgun (WGS) entry which is preliminary data.</text>
</comment>
<evidence type="ECO:0000313" key="2">
    <source>
        <dbReference type="Proteomes" id="UP000053467"/>
    </source>
</evidence>
<organism evidence="1 2">
    <name type="scientific">candidate division TA06 bacterium 34_109</name>
    <dbReference type="NCBI Taxonomy" id="1635277"/>
    <lineage>
        <taxon>Bacteria</taxon>
        <taxon>Bacteria division TA06</taxon>
    </lineage>
</organism>
<dbReference type="Proteomes" id="UP000053467">
    <property type="component" value="Unassembled WGS sequence"/>
</dbReference>
<proteinExistence type="predicted"/>